<evidence type="ECO:0000313" key="6">
    <source>
        <dbReference type="Proteomes" id="UP000199698"/>
    </source>
</evidence>
<dbReference type="GO" id="GO:0005096">
    <property type="term" value="F:GTPase activator activity"/>
    <property type="evidence" value="ECO:0007669"/>
    <property type="project" value="UniProtKB-KW"/>
</dbReference>
<keyword evidence="2 3" id="KW-0690">Ribosome biogenesis</keyword>
<comment type="similarity">
    <text evidence="3">Belongs to the YihI family.</text>
</comment>
<dbReference type="HAMAP" id="MF_01058">
    <property type="entry name" value="GAP_YihI"/>
    <property type="match status" value="1"/>
</dbReference>
<gene>
    <name evidence="3" type="primary">yihI</name>
    <name evidence="5" type="ORF">GA0061080_100224</name>
</gene>
<dbReference type="AlphaFoldDB" id="A0A1C3YXT4"/>
<feature type="region of interest" description="Disordered" evidence="4">
    <location>
        <begin position="1"/>
        <end position="67"/>
    </location>
</feature>
<feature type="compositionally biased region" description="Basic residues" evidence="4">
    <location>
        <begin position="1"/>
        <end position="12"/>
    </location>
</feature>
<proteinExistence type="inferred from homology"/>
<comment type="subunit">
    <text evidence="3">Interacts with Der.</text>
</comment>
<dbReference type="InterPro" id="IPR007336">
    <property type="entry name" value="YihI"/>
</dbReference>
<protein>
    <recommendedName>
        <fullName evidence="3">Der GTPase-activating protein YihI</fullName>
    </recommendedName>
</protein>
<comment type="function">
    <text evidence="3">A GTPase-activating protein (GAP) that modifies Der/EngA GTPase function. May play a role in ribosome biogenesis.</text>
</comment>
<dbReference type="NCBIfam" id="NF003560">
    <property type="entry name" value="PRK05244.1-1"/>
    <property type="match status" value="1"/>
</dbReference>
<reference evidence="6" key="1">
    <citation type="submission" date="2016-08" db="EMBL/GenBank/DDBJ databases">
        <authorList>
            <person name="Varghese N."/>
            <person name="Submissions Spin"/>
        </authorList>
    </citation>
    <scope>NUCLEOTIDE SEQUENCE [LARGE SCALE GENOMIC DNA]</scope>
    <source>
        <strain evidence="6">R-53144</strain>
    </source>
</reference>
<evidence type="ECO:0000256" key="3">
    <source>
        <dbReference type="HAMAP-Rule" id="MF_01058"/>
    </source>
</evidence>
<keyword evidence="6" id="KW-1185">Reference proteome</keyword>
<sequence length="163" mass="19044">MLKNKSKQKAKKSRQEINEESRELKRKRKHKGLPSGSRFNKLDNNKNKNSTKTTKDPRVGSKKPISLIIEDSNNIEKPVKQSKPIKTILSPQQELEQLENDPKLDMLLDLVEQNVKLTKDQQIYLDSKLNRIDELMQELGYTDDDFDELDEKKEDIVSLLKRN</sequence>
<evidence type="ECO:0000256" key="2">
    <source>
        <dbReference type="ARBA" id="ARBA00022517"/>
    </source>
</evidence>
<organism evidence="5 6">
    <name type="scientific">Gilliamella intestini</name>
    <dbReference type="NCBI Taxonomy" id="1798183"/>
    <lineage>
        <taxon>Bacteria</taxon>
        <taxon>Pseudomonadati</taxon>
        <taxon>Pseudomonadota</taxon>
        <taxon>Gammaproteobacteria</taxon>
        <taxon>Orbales</taxon>
        <taxon>Orbaceae</taxon>
        <taxon>Gilliamella</taxon>
    </lineage>
</organism>
<dbReference type="Pfam" id="PF04220">
    <property type="entry name" value="YihI"/>
    <property type="match status" value="1"/>
</dbReference>
<name>A0A1C3YXT4_9GAMM</name>
<dbReference type="OrthoDB" id="5677577at2"/>
<evidence type="ECO:0000313" key="5">
    <source>
        <dbReference type="EMBL" id="SCB74842.1"/>
    </source>
</evidence>
<dbReference type="STRING" id="1798183.GA0061080_100224"/>
<feature type="compositionally biased region" description="Basic and acidic residues" evidence="4">
    <location>
        <begin position="13"/>
        <end position="23"/>
    </location>
</feature>
<accession>A0A1C3YXT4</accession>
<dbReference type="RefSeq" id="WP_091119324.1">
    <property type="nucleotide sequence ID" value="NZ_FMBA01000002.1"/>
</dbReference>
<dbReference type="Proteomes" id="UP000199698">
    <property type="component" value="Unassembled WGS sequence"/>
</dbReference>
<evidence type="ECO:0000256" key="4">
    <source>
        <dbReference type="SAM" id="MobiDB-lite"/>
    </source>
</evidence>
<evidence type="ECO:0000256" key="1">
    <source>
        <dbReference type="ARBA" id="ARBA00022468"/>
    </source>
</evidence>
<dbReference type="GO" id="GO:0042254">
    <property type="term" value="P:ribosome biogenesis"/>
    <property type="evidence" value="ECO:0007669"/>
    <property type="project" value="UniProtKB-KW"/>
</dbReference>
<dbReference type="EMBL" id="FMBA01000002">
    <property type="protein sequence ID" value="SCB74842.1"/>
    <property type="molecule type" value="Genomic_DNA"/>
</dbReference>
<keyword evidence="1 3" id="KW-0343">GTPase activation</keyword>